<dbReference type="Pfam" id="PF20250">
    <property type="entry name" value="FapA_N"/>
    <property type="match status" value="1"/>
</dbReference>
<keyword evidence="2" id="KW-0969">Cilium</keyword>
<keyword evidence="3" id="KW-1185">Reference proteome</keyword>
<dbReference type="EMBL" id="JAWDIO010000002">
    <property type="protein sequence ID" value="MDU0355286.1"/>
    <property type="molecule type" value="Genomic_DNA"/>
</dbReference>
<evidence type="ECO:0000313" key="3">
    <source>
        <dbReference type="Proteomes" id="UP001247805"/>
    </source>
</evidence>
<protein>
    <submittedName>
        <fullName evidence="2">Flagellar assembly protein A</fullName>
    </submittedName>
</protein>
<accession>A0ABU3SZ45</accession>
<comment type="caution">
    <text evidence="2">The sequence shown here is derived from an EMBL/GenBank/DDBJ whole genome shotgun (WGS) entry which is preliminary data.</text>
</comment>
<reference evidence="2 3" key="1">
    <citation type="submission" date="2023-10" db="EMBL/GenBank/DDBJ databases">
        <title>Glaciecola aquimarina strain GGW-M5 nov., isolated from a coastal seawater.</title>
        <authorList>
            <person name="Bayburt H."/>
            <person name="Kim J.M."/>
            <person name="Choi B.J."/>
            <person name="Jeon C.O."/>
        </authorList>
    </citation>
    <scope>NUCLEOTIDE SEQUENCE [LARGE SCALE GENOMIC DNA]</scope>
    <source>
        <strain evidence="2 3">KCTC 32108</strain>
    </source>
</reference>
<dbReference type="RefSeq" id="WP_316026833.1">
    <property type="nucleotide sequence ID" value="NZ_JAWDIO010000002.1"/>
</dbReference>
<name>A0ABU3SZ45_9ALTE</name>
<keyword evidence="2" id="KW-0966">Cell projection</keyword>
<feature type="domain" description="Flagellar Assembly Protein A N-terminal region" evidence="1">
    <location>
        <begin position="2"/>
        <end position="51"/>
    </location>
</feature>
<organism evidence="2 3">
    <name type="scientific">Paraglaciecola aquimarina</name>
    <dbReference type="NCBI Taxonomy" id="1235557"/>
    <lineage>
        <taxon>Bacteria</taxon>
        <taxon>Pseudomonadati</taxon>
        <taxon>Pseudomonadota</taxon>
        <taxon>Gammaproteobacteria</taxon>
        <taxon>Alteromonadales</taxon>
        <taxon>Alteromonadaceae</taxon>
        <taxon>Paraglaciecola</taxon>
    </lineage>
</organism>
<gene>
    <name evidence="2" type="ORF">RS130_16455</name>
</gene>
<dbReference type="InterPro" id="IPR046866">
    <property type="entry name" value="FapA_N"/>
</dbReference>
<keyword evidence="2" id="KW-0282">Flagellum</keyword>
<dbReference type="PANTHER" id="PTHR38032:SF1">
    <property type="entry name" value="RNA-BINDING PROTEIN KHPB N-TERMINAL DOMAIN-CONTAINING PROTEIN"/>
    <property type="match status" value="1"/>
</dbReference>
<evidence type="ECO:0000259" key="1">
    <source>
        <dbReference type="Pfam" id="PF20250"/>
    </source>
</evidence>
<sequence>MTPQTQDGERVDMRNLGAVICVKKGTHLLRRLPPTEGRKGFTIKGTKIKPKLWRMGKNSDLN</sequence>
<dbReference type="Proteomes" id="UP001247805">
    <property type="component" value="Unassembled WGS sequence"/>
</dbReference>
<dbReference type="InterPro" id="IPR005646">
    <property type="entry name" value="FapA"/>
</dbReference>
<dbReference type="PANTHER" id="PTHR38032">
    <property type="entry name" value="POLYMERASE-RELATED"/>
    <property type="match status" value="1"/>
</dbReference>
<evidence type="ECO:0000313" key="2">
    <source>
        <dbReference type="EMBL" id="MDU0355286.1"/>
    </source>
</evidence>
<proteinExistence type="predicted"/>